<dbReference type="InterPro" id="IPR045062">
    <property type="entry name" value="Cyt_c_biogenesis_CcsA/CcmC"/>
</dbReference>
<feature type="transmembrane region" description="Helical" evidence="7">
    <location>
        <begin position="168"/>
        <end position="188"/>
    </location>
</feature>
<dbReference type="OrthoDB" id="439156at2759"/>
<dbReference type="Proteomes" id="UP000041254">
    <property type="component" value="Unassembled WGS sequence"/>
</dbReference>
<dbReference type="VEuPathDB" id="CryptoDB:Vbra_14961"/>
<evidence type="ECO:0000256" key="8">
    <source>
        <dbReference type="SAM" id="SignalP"/>
    </source>
</evidence>
<reference evidence="10 11" key="1">
    <citation type="submission" date="2014-11" db="EMBL/GenBank/DDBJ databases">
        <authorList>
            <person name="Zhu J."/>
            <person name="Qi W."/>
            <person name="Song R."/>
        </authorList>
    </citation>
    <scope>NUCLEOTIDE SEQUENCE [LARGE SCALE GENOMIC DNA]</scope>
</reference>
<proteinExistence type="inferred from homology"/>
<evidence type="ECO:0000256" key="5">
    <source>
        <dbReference type="ARBA" id="ARBA00022989"/>
    </source>
</evidence>
<dbReference type="PRINTS" id="PR01386">
    <property type="entry name" value="CCMCBIOGNSIS"/>
</dbReference>
<accession>A0A0G4FCA5</accession>
<dbReference type="EMBL" id="CDMY01000404">
    <property type="protein sequence ID" value="CEM10292.1"/>
    <property type="molecule type" value="Genomic_DNA"/>
</dbReference>
<dbReference type="PANTHER" id="PTHR30071:SF1">
    <property type="entry name" value="CYTOCHROME B_B6 PROTEIN-RELATED"/>
    <property type="match status" value="1"/>
</dbReference>
<evidence type="ECO:0000256" key="6">
    <source>
        <dbReference type="ARBA" id="ARBA00023136"/>
    </source>
</evidence>
<evidence type="ECO:0000313" key="10">
    <source>
        <dbReference type="EMBL" id="CEM10292.1"/>
    </source>
</evidence>
<comment type="subcellular location">
    <subcellularLocation>
        <location evidence="1">Membrane</location>
        <topology evidence="1">Multi-pass membrane protein</topology>
    </subcellularLocation>
</comment>
<keyword evidence="3 7" id="KW-0812">Transmembrane</keyword>
<protein>
    <recommendedName>
        <fullName evidence="9">Cytochrome c assembly protein domain-containing protein</fullName>
    </recommendedName>
</protein>
<dbReference type="InParanoid" id="A0A0G4FCA5"/>
<dbReference type="PANTHER" id="PTHR30071">
    <property type="entry name" value="HEME EXPORTER PROTEIN C"/>
    <property type="match status" value="1"/>
</dbReference>
<dbReference type="Pfam" id="PF01578">
    <property type="entry name" value="Cytochrom_C_asm"/>
    <property type="match status" value="1"/>
</dbReference>
<evidence type="ECO:0000256" key="1">
    <source>
        <dbReference type="ARBA" id="ARBA00004141"/>
    </source>
</evidence>
<keyword evidence="4" id="KW-0201">Cytochrome c-type biogenesis</keyword>
<gene>
    <name evidence="10" type="ORF">Vbra_14961</name>
</gene>
<dbReference type="GO" id="GO:0015232">
    <property type="term" value="F:heme transmembrane transporter activity"/>
    <property type="evidence" value="ECO:0007669"/>
    <property type="project" value="InterPro"/>
</dbReference>
<dbReference type="STRING" id="1169540.A0A0G4FCA5"/>
<keyword evidence="5 7" id="KW-1133">Transmembrane helix</keyword>
<evidence type="ECO:0000259" key="9">
    <source>
        <dbReference type="Pfam" id="PF01578"/>
    </source>
</evidence>
<dbReference type="AlphaFoldDB" id="A0A0G4FCA5"/>
<dbReference type="InterPro" id="IPR002541">
    <property type="entry name" value="Cyt_c_assembly"/>
</dbReference>
<feature type="transmembrane region" description="Helical" evidence="7">
    <location>
        <begin position="194"/>
        <end position="214"/>
    </location>
</feature>
<keyword evidence="8" id="KW-0732">Signal</keyword>
<comment type="similarity">
    <text evidence="2">Belongs to the CcmC/CycZ/HelC family.</text>
</comment>
<sequence>MKSLHLSVAAVAALVSMVGAFVPPSLRPSRTLSPPRTAPRMQITVDDRPAIKTAAAPRWRVQAPPTTAVDVDVDVGVGVGVEVDTETGVKTGTTTDFVYPVLTTEADAIDLELQEKQALMQYAEGFTSFGNKLLNLGWVIIGLGIFCGGMWAKDAWGAFWSWDPKETSALIVWLIYAAYIHTSIIPSLKGRTQFWTTLMGFFSIWLCYLGINFLQWGMHSYGFIIPE</sequence>
<name>A0A0G4FCA5_VITBC</name>
<feature type="signal peptide" evidence="8">
    <location>
        <begin position="1"/>
        <end position="20"/>
    </location>
</feature>
<evidence type="ECO:0000256" key="2">
    <source>
        <dbReference type="ARBA" id="ARBA00005840"/>
    </source>
</evidence>
<evidence type="ECO:0000256" key="7">
    <source>
        <dbReference type="SAM" id="Phobius"/>
    </source>
</evidence>
<organism evidence="10 11">
    <name type="scientific">Vitrella brassicaformis (strain CCMP3155)</name>
    <dbReference type="NCBI Taxonomy" id="1169540"/>
    <lineage>
        <taxon>Eukaryota</taxon>
        <taxon>Sar</taxon>
        <taxon>Alveolata</taxon>
        <taxon>Colpodellida</taxon>
        <taxon>Vitrellaceae</taxon>
        <taxon>Vitrella</taxon>
    </lineage>
</organism>
<feature type="transmembrane region" description="Helical" evidence="7">
    <location>
        <begin position="136"/>
        <end position="156"/>
    </location>
</feature>
<keyword evidence="11" id="KW-1185">Reference proteome</keyword>
<dbReference type="GO" id="GO:0017004">
    <property type="term" value="P:cytochrome complex assembly"/>
    <property type="evidence" value="ECO:0007669"/>
    <property type="project" value="UniProtKB-KW"/>
</dbReference>
<feature type="chain" id="PRO_5005189075" description="Cytochrome c assembly protein domain-containing protein" evidence="8">
    <location>
        <begin position="21"/>
        <end position="227"/>
    </location>
</feature>
<feature type="domain" description="Cytochrome c assembly protein" evidence="9">
    <location>
        <begin position="132"/>
        <end position="219"/>
    </location>
</feature>
<keyword evidence="6 7" id="KW-0472">Membrane</keyword>
<dbReference type="GO" id="GO:0005886">
    <property type="term" value="C:plasma membrane"/>
    <property type="evidence" value="ECO:0007669"/>
    <property type="project" value="TreeGrafter"/>
</dbReference>
<dbReference type="GO" id="GO:0020037">
    <property type="term" value="F:heme binding"/>
    <property type="evidence" value="ECO:0007669"/>
    <property type="project" value="InterPro"/>
</dbReference>
<evidence type="ECO:0000256" key="4">
    <source>
        <dbReference type="ARBA" id="ARBA00022748"/>
    </source>
</evidence>
<evidence type="ECO:0000313" key="11">
    <source>
        <dbReference type="Proteomes" id="UP000041254"/>
    </source>
</evidence>
<dbReference type="InterPro" id="IPR003557">
    <property type="entry name" value="Cyt_c_biogenesis_CcmC"/>
</dbReference>
<evidence type="ECO:0000256" key="3">
    <source>
        <dbReference type="ARBA" id="ARBA00022692"/>
    </source>
</evidence>